<dbReference type="SUPFAM" id="SSF51905">
    <property type="entry name" value="FAD/NAD(P)-binding domain"/>
    <property type="match status" value="1"/>
</dbReference>
<dbReference type="InterPro" id="IPR036188">
    <property type="entry name" value="FAD/NAD-bd_sf"/>
</dbReference>
<dbReference type="PRINTS" id="PR00419">
    <property type="entry name" value="ADXRDTASE"/>
</dbReference>
<sequence>MTRVRLPPQEVSPVSSHPQQHVRVAIVGAGFAGLGMAIRLKQEGLGGFVVLERAKDVGGVWRDNVYPGCACDVQSLLYSFSFVPNPGWSRAYSPGWEIQEYLRDCVRRFQLEPFLRLGHSVLRAAWDVTARRWVLETSHGTLTADVLVSAVGTLSEPVIPPLPGLERFRGKVMHSARWDTGYPVAGRRVGVVGTGASAVQIVPAIQPEVGRLVLFQRTPAWVLPRWDKPNSALRKALYRRVPGVRWLLRGALRILRDSLALGFQHPWIFRLAQRWVLRHMLKTVEDPALRDRLTPRYTMGCKRIVVSDDYLPALTRPNVEVVTAPIREVLEDAVVTGDGAVHPVDTLVFGTGFQATDMPLAHHLQGRDGRTLAQVWAGSPRAFLGTTVSGFPNLFLLQGPHTTLGHTSVLLMMEAQVEHVLGALRYLEARGAAAVEPAPGAQDAFVRELDARLSRTVWNQGGCRSWYMDATGRNSALWPGSSTAFRHRVEHFEPSDYVTLPRVAAPRALRP</sequence>
<reference evidence="5" key="1">
    <citation type="submission" date="2018-09" db="EMBL/GenBank/DDBJ databases">
        <authorList>
            <person name="Livingstone P.G."/>
            <person name="Whitworth D.E."/>
        </authorList>
    </citation>
    <scope>NUCLEOTIDE SEQUENCE [LARGE SCALE GENOMIC DNA]</scope>
    <source>
        <strain evidence="5">AB047A</strain>
    </source>
</reference>
<dbReference type="Proteomes" id="UP000282656">
    <property type="component" value="Unassembled WGS sequence"/>
</dbReference>
<dbReference type="OrthoDB" id="312624at2"/>
<proteinExistence type="predicted"/>
<comment type="caution">
    <text evidence="4">The sequence shown here is derived from an EMBL/GenBank/DDBJ whole genome shotgun (WGS) entry which is preliminary data.</text>
</comment>
<evidence type="ECO:0000313" key="5">
    <source>
        <dbReference type="Proteomes" id="UP000282656"/>
    </source>
</evidence>
<accession>A0A3A8QWN9</accession>
<keyword evidence="2" id="KW-0274">FAD</keyword>
<dbReference type="PANTHER" id="PTHR42877:SF4">
    <property type="entry name" value="FAD_NAD(P)-BINDING DOMAIN-CONTAINING PROTEIN-RELATED"/>
    <property type="match status" value="1"/>
</dbReference>
<name>A0A3A8QWN9_9BACT</name>
<dbReference type="GO" id="GO:0004499">
    <property type="term" value="F:N,N-dimethylaniline monooxygenase activity"/>
    <property type="evidence" value="ECO:0007669"/>
    <property type="project" value="InterPro"/>
</dbReference>
<evidence type="ECO:0000256" key="1">
    <source>
        <dbReference type="ARBA" id="ARBA00022630"/>
    </source>
</evidence>
<gene>
    <name evidence="4" type="ORF">D7X96_06075</name>
</gene>
<dbReference type="AlphaFoldDB" id="A0A3A8QWN9"/>
<keyword evidence="1" id="KW-0285">Flavoprotein</keyword>
<keyword evidence="3" id="KW-0560">Oxidoreductase</keyword>
<evidence type="ECO:0000256" key="2">
    <source>
        <dbReference type="ARBA" id="ARBA00022827"/>
    </source>
</evidence>
<dbReference type="InterPro" id="IPR051209">
    <property type="entry name" value="FAD-bind_Monooxygenase_sf"/>
</dbReference>
<dbReference type="InterPro" id="IPR020946">
    <property type="entry name" value="Flavin_mOase-like"/>
</dbReference>
<dbReference type="Pfam" id="PF00743">
    <property type="entry name" value="FMO-like"/>
    <property type="match status" value="1"/>
</dbReference>
<organism evidence="4 5">
    <name type="scientific">Corallococcus interemptor</name>
    <dbReference type="NCBI Taxonomy" id="2316720"/>
    <lineage>
        <taxon>Bacteria</taxon>
        <taxon>Pseudomonadati</taxon>
        <taxon>Myxococcota</taxon>
        <taxon>Myxococcia</taxon>
        <taxon>Myxococcales</taxon>
        <taxon>Cystobacterineae</taxon>
        <taxon>Myxococcaceae</taxon>
        <taxon>Corallococcus</taxon>
    </lineage>
</organism>
<keyword evidence="5" id="KW-1185">Reference proteome</keyword>
<protein>
    <submittedName>
        <fullName evidence="4">NAD(P)/FAD-dependent oxidoreductase</fullName>
    </submittedName>
</protein>
<dbReference type="PANTHER" id="PTHR42877">
    <property type="entry name" value="L-ORNITHINE N(5)-MONOOXYGENASE-RELATED"/>
    <property type="match status" value="1"/>
</dbReference>
<evidence type="ECO:0000256" key="3">
    <source>
        <dbReference type="ARBA" id="ARBA00023002"/>
    </source>
</evidence>
<dbReference type="Gene3D" id="3.50.50.60">
    <property type="entry name" value="FAD/NAD(P)-binding domain"/>
    <property type="match status" value="2"/>
</dbReference>
<evidence type="ECO:0000313" key="4">
    <source>
        <dbReference type="EMBL" id="RKH72191.1"/>
    </source>
</evidence>
<dbReference type="EMBL" id="RAWM01000010">
    <property type="protein sequence ID" value="RKH72191.1"/>
    <property type="molecule type" value="Genomic_DNA"/>
</dbReference>
<dbReference type="GO" id="GO:0050661">
    <property type="term" value="F:NADP binding"/>
    <property type="evidence" value="ECO:0007669"/>
    <property type="project" value="InterPro"/>
</dbReference>
<dbReference type="GO" id="GO:0050660">
    <property type="term" value="F:flavin adenine dinucleotide binding"/>
    <property type="evidence" value="ECO:0007669"/>
    <property type="project" value="InterPro"/>
</dbReference>